<dbReference type="STRING" id="376489.A5892_08115"/>
<feature type="region of interest" description="Disordered" evidence="1">
    <location>
        <begin position="52"/>
        <end position="106"/>
    </location>
</feature>
<dbReference type="AlphaFoldDB" id="A0A172YDX9"/>
<dbReference type="Pfam" id="PF03889">
    <property type="entry name" value="ArfA"/>
    <property type="match status" value="1"/>
</dbReference>
<organism evidence="2 3">
    <name type="scientific">Halotalea alkalilenta</name>
    <dbReference type="NCBI Taxonomy" id="376489"/>
    <lineage>
        <taxon>Bacteria</taxon>
        <taxon>Pseudomonadati</taxon>
        <taxon>Pseudomonadota</taxon>
        <taxon>Gammaproteobacteria</taxon>
        <taxon>Oceanospirillales</taxon>
        <taxon>Halomonadaceae</taxon>
        <taxon>Halotalea</taxon>
    </lineage>
</organism>
<evidence type="ECO:0000313" key="2">
    <source>
        <dbReference type="EMBL" id="ANF57433.1"/>
    </source>
</evidence>
<dbReference type="Proteomes" id="UP000077875">
    <property type="component" value="Chromosome"/>
</dbReference>
<evidence type="ECO:0000256" key="1">
    <source>
        <dbReference type="SAM" id="MobiDB-lite"/>
    </source>
</evidence>
<protein>
    <recommendedName>
        <fullName evidence="4">Ribosome alternative rescue factor ArfA</fullName>
    </recommendedName>
</protein>
<proteinExistence type="predicted"/>
<feature type="compositionally biased region" description="Basic and acidic residues" evidence="1">
    <location>
        <begin position="53"/>
        <end position="67"/>
    </location>
</feature>
<dbReference type="InterPro" id="IPR005589">
    <property type="entry name" value="ArfA"/>
</dbReference>
<dbReference type="KEGG" id="haa:A5892_08115"/>
<keyword evidence="3" id="KW-1185">Reference proteome</keyword>
<dbReference type="EMBL" id="CP015243">
    <property type="protein sequence ID" value="ANF57433.1"/>
    <property type="molecule type" value="Genomic_DNA"/>
</dbReference>
<evidence type="ECO:0000313" key="3">
    <source>
        <dbReference type="Proteomes" id="UP000077875"/>
    </source>
</evidence>
<dbReference type="GO" id="GO:0072344">
    <property type="term" value="P:rescue of stalled ribosome"/>
    <property type="evidence" value="ECO:0007669"/>
    <property type="project" value="InterPro"/>
</dbReference>
<reference evidence="2 3" key="1">
    <citation type="submission" date="2016-04" db="EMBL/GenBank/DDBJ databases">
        <title>Complete Genome Sequence of Halotalea alkalilenta IHB B 13600.</title>
        <authorList>
            <person name="Swarnkar M.K."/>
            <person name="Sharma A."/>
            <person name="Kaushal K."/>
            <person name="Soni R."/>
            <person name="Rana S."/>
            <person name="Singh A.K."/>
            <person name="Gulati A."/>
        </authorList>
    </citation>
    <scope>NUCLEOTIDE SEQUENCE [LARGE SCALE GENOMIC DNA]</scope>
    <source>
        <strain evidence="2 3">IHB B 13600</strain>
    </source>
</reference>
<feature type="compositionally biased region" description="Basic residues" evidence="1">
    <location>
        <begin position="85"/>
        <end position="97"/>
    </location>
</feature>
<name>A0A172YDX9_9GAMM</name>
<sequence length="106" mass="12108">MAWRGVAWRGVAWRGVAWRGVAWRGEPGYPPPALTRPNAISSTAHDCSATWKGEQKMKKDRGIRDNALKAQLRSPLYRMRQEKPKKGKGSYSRKRSPQAREYRQAA</sequence>
<evidence type="ECO:0008006" key="4">
    <source>
        <dbReference type="Google" id="ProtNLM"/>
    </source>
</evidence>
<gene>
    <name evidence="2" type="ORF">A5892_08115</name>
</gene>
<accession>A0A172YDX9</accession>